<comment type="caution">
    <text evidence="1">The sequence shown here is derived from an EMBL/GenBank/DDBJ whole genome shotgun (WGS) entry which is preliminary data.</text>
</comment>
<dbReference type="EMBL" id="SNRW01036660">
    <property type="protein sequence ID" value="KAA6354238.1"/>
    <property type="molecule type" value="Genomic_DNA"/>
</dbReference>
<organism evidence="1 2">
    <name type="scientific">Streblomastix strix</name>
    <dbReference type="NCBI Taxonomy" id="222440"/>
    <lineage>
        <taxon>Eukaryota</taxon>
        <taxon>Metamonada</taxon>
        <taxon>Preaxostyla</taxon>
        <taxon>Oxymonadida</taxon>
        <taxon>Streblomastigidae</taxon>
        <taxon>Streblomastix</taxon>
    </lineage>
</organism>
<proteinExistence type="predicted"/>
<dbReference type="Proteomes" id="UP000324800">
    <property type="component" value="Unassembled WGS sequence"/>
</dbReference>
<sequence length="172" mass="20487">MEEQHKNKLMRRHEMGLLQGYDKEEDKLLYGRYTEEDFNMMKMEALRDISQTYNRDQQSEITLCVNRVVNVKVEVEQDDNVSNHENPMREHLCNSSTQEIEGYTQYDLHPQNSNIIIDVNEEQGQERQVKKKEAQQLQEQSSQVWIPCMYTDIDYTSYTETDEQGHEDRSTV</sequence>
<evidence type="ECO:0000313" key="1">
    <source>
        <dbReference type="EMBL" id="KAA6354238.1"/>
    </source>
</evidence>
<protein>
    <submittedName>
        <fullName evidence="1">Uncharacterized protein</fullName>
    </submittedName>
</protein>
<reference evidence="1 2" key="1">
    <citation type="submission" date="2019-03" db="EMBL/GenBank/DDBJ databases">
        <title>Single cell metagenomics reveals metabolic interactions within the superorganism composed of flagellate Streblomastix strix and complex community of Bacteroidetes bacteria on its surface.</title>
        <authorList>
            <person name="Treitli S.C."/>
            <person name="Kolisko M."/>
            <person name="Husnik F."/>
            <person name="Keeling P."/>
            <person name="Hampl V."/>
        </authorList>
    </citation>
    <scope>NUCLEOTIDE SEQUENCE [LARGE SCALE GENOMIC DNA]</scope>
    <source>
        <strain evidence="1">ST1C</strain>
    </source>
</reference>
<gene>
    <name evidence="1" type="ORF">EZS28_050235</name>
</gene>
<accession>A0A5J4T7Q5</accession>
<evidence type="ECO:0000313" key="2">
    <source>
        <dbReference type="Proteomes" id="UP000324800"/>
    </source>
</evidence>
<dbReference type="AlphaFoldDB" id="A0A5J4T7Q5"/>
<name>A0A5J4T7Q5_9EUKA</name>